<feature type="compositionally biased region" description="Polar residues" evidence="1">
    <location>
        <begin position="1"/>
        <end position="21"/>
    </location>
</feature>
<dbReference type="AlphaFoldDB" id="A0AAW0P8H0"/>
<dbReference type="InterPro" id="IPR031373">
    <property type="entry name" value="Ciart"/>
</dbReference>
<evidence type="ECO:0000313" key="3">
    <source>
        <dbReference type="Proteomes" id="UP001460270"/>
    </source>
</evidence>
<organism evidence="2 3">
    <name type="scientific">Mugilogobius chulae</name>
    <name type="common">yellowstripe goby</name>
    <dbReference type="NCBI Taxonomy" id="88201"/>
    <lineage>
        <taxon>Eukaryota</taxon>
        <taxon>Metazoa</taxon>
        <taxon>Chordata</taxon>
        <taxon>Craniata</taxon>
        <taxon>Vertebrata</taxon>
        <taxon>Euteleostomi</taxon>
        <taxon>Actinopterygii</taxon>
        <taxon>Neopterygii</taxon>
        <taxon>Teleostei</taxon>
        <taxon>Neoteleostei</taxon>
        <taxon>Acanthomorphata</taxon>
        <taxon>Gobiaria</taxon>
        <taxon>Gobiiformes</taxon>
        <taxon>Gobioidei</taxon>
        <taxon>Gobiidae</taxon>
        <taxon>Gobionellinae</taxon>
        <taxon>Mugilogobius</taxon>
    </lineage>
</organism>
<accession>A0AAW0P8H0</accession>
<sequence length="189" mass="21604">MSRSFRTCVPSQERTMSSKTASCAPPGPPHTTRDDLYECNTHHCHRGRSTNALLRGCKRKRQTQQTVDEPKHDTENELFSHKCSELQGYLPPLSAILRALESGRYSDRLSSFQESLAMDRIQRILGVLQNPRPEVRFLSTVLKLEEMLQSWFPHVRDSGVSKKQKLCPVGPECLYCSHNAPLHWPHPRA</sequence>
<dbReference type="PANTHER" id="PTHR35441">
    <property type="entry name" value="CIRCADIAN-ASSOCIATED TRANSCRIPTIONAL REPRESSOR"/>
    <property type="match status" value="1"/>
</dbReference>
<dbReference type="PANTHER" id="PTHR35441:SF2">
    <property type="entry name" value="CIRCADIAN-ASSOCIATED TRANSCRIPTIONAL REPRESSOR"/>
    <property type="match status" value="1"/>
</dbReference>
<evidence type="ECO:0000313" key="2">
    <source>
        <dbReference type="EMBL" id="KAK7912667.1"/>
    </source>
</evidence>
<evidence type="ECO:0000256" key="1">
    <source>
        <dbReference type="SAM" id="MobiDB-lite"/>
    </source>
</evidence>
<proteinExistence type="predicted"/>
<dbReference type="Proteomes" id="UP001460270">
    <property type="component" value="Unassembled WGS sequence"/>
</dbReference>
<dbReference type="GO" id="GO:0045892">
    <property type="term" value="P:negative regulation of DNA-templated transcription"/>
    <property type="evidence" value="ECO:0007669"/>
    <property type="project" value="TreeGrafter"/>
</dbReference>
<reference evidence="3" key="1">
    <citation type="submission" date="2024-04" db="EMBL/GenBank/DDBJ databases">
        <title>Salinicola lusitanus LLJ914,a marine bacterium isolated from the Okinawa Trough.</title>
        <authorList>
            <person name="Li J."/>
        </authorList>
    </citation>
    <scope>NUCLEOTIDE SEQUENCE [LARGE SCALE GENOMIC DNA]</scope>
</reference>
<gene>
    <name evidence="2" type="ORF">WMY93_012878</name>
</gene>
<dbReference type="EMBL" id="JBBPFD010000009">
    <property type="protein sequence ID" value="KAK7912667.1"/>
    <property type="molecule type" value="Genomic_DNA"/>
</dbReference>
<protein>
    <recommendedName>
        <fullName evidence="4">Circadian-associated transcriptional repressor</fullName>
    </recommendedName>
</protein>
<dbReference type="GO" id="GO:0000978">
    <property type="term" value="F:RNA polymerase II cis-regulatory region sequence-specific DNA binding"/>
    <property type="evidence" value="ECO:0007669"/>
    <property type="project" value="TreeGrafter"/>
</dbReference>
<comment type="caution">
    <text evidence="2">The sequence shown here is derived from an EMBL/GenBank/DDBJ whole genome shotgun (WGS) entry which is preliminary data.</text>
</comment>
<feature type="region of interest" description="Disordered" evidence="1">
    <location>
        <begin position="1"/>
        <end position="29"/>
    </location>
</feature>
<evidence type="ECO:0008006" key="4">
    <source>
        <dbReference type="Google" id="ProtNLM"/>
    </source>
</evidence>
<dbReference type="GO" id="GO:0032922">
    <property type="term" value="P:circadian regulation of gene expression"/>
    <property type="evidence" value="ECO:0007669"/>
    <property type="project" value="InterPro"/>
</dbReference>
<keyword evidence="3" id="KW-1185">Reference proteome</keyword>
<dbReference type="Pfam" id="PF15673">
    <property type="entry name" value="Ciart"/>
    <property type="match status" value="1"/>
</dbReference>
<name>A0AAW0P8H0_9GOBI</name>
<dbReference type="GO" id="GO:0005634">
    <property type="term" value="C:nucleus"/>
    <property type="evidence" value="ECO:0007669"/>
    <property type="project" value="TreeGrafter"/>
</dbReference>